<evidence type="ECO:0000313" key="3">
    <source>
        <dbReference type="Proteomes" id="UP000030624"/>
    </source>
</evidence>
<dbReference type="Proteomes" id="UP000030624">
    <property type="component" value="Chromosome"/>
</dbReference>
<dbReference type="PANTHER" id="PTHR42831:SF1">
    <property type="entry name" value="FE-S PROTEIN MATURATION AUXILIARY FACTOR YITW"/>
    <property type="match status" value="1"/>
</dbReference>
<dbReference type="KEGG" id="gac:GACE_0385"/>
<dbReference type="Pfam" id="PF01883">
    <property type="entry name" value="FeS_assembly_P"/>
    <property type="match status" value="1"/>
</dbReference>
<dbReference type="AlphaFoldDB" id="A0A0A7GC86"/>
<organism evidence="2 3">
    <name type="scientific">Geoglobus acetivorans</name>
    <dbReference type="NCBI Taxonomy" id="565033"/>
    <lineage>
        <taxon>Archaea</taxon>
        <taxon>Methanobacteriati</taxon>
        <taxon>Methanobacteriota</taxon>
        <taxon>Archaeoglobi</taxon>
        <taxon>Archaeoglobales</taxon>
        <taxon>Archaeoglobaceae</taxon>
        <taxon>Geoglobus</taxon>
    </lineage>
</organism>
<dbReference type="STRING" id="565033.GACE_0385"/>
<gene>
    <name evidence="2" type="ORF">GACE_0385</name>
</gene>
<protein>
    <recommendedName>
        <fullName evidence="1">MIP18 family-like domain-containing protein</fullName>
    </recommendedName>
</protein>
<dbReference type="PANTHER" id="PTHR42831">
    <property type="entry name" value="FE-S PROTEIN MATURATION AUXILIARY FACTOR YITW"/>
    <property type="match status" value="1"/>
</dbReference>
<dbReference type="Gene3D" id="3.30.300.130">
    <property type="entry name" value="Fe-S cluster assembly (FSCA)"/>
    <property type="match status" value="1"/>
</dbReference>
<evidence type="ECO:0000313" key="2">
    <source>
        <dbReference type="EMBL" id="AIY89443.1"/>
    </source>
</evidence>
<accession>A0A0A7GC86</accession>
<dbReference type="EMBL" id="CP009552">
    <property type="protein sequence ID" value="AIY89443.1"/>
    <property type="molecule type" value="Genomic_DNA"/>
</dbReference>
<dbReference type="SUPFAM" id="SSF117916">
    <property type="entry name" value="Fe-S cluster assembly (FSCA) domain-like"/>
    <property type="match status" value="1"/>
</dbReference>
<evidence type="ECO:0000259" key="1">
    <source>
        <dbReference type="Pfam" id="PF01883"/>
    </source>
</evidence>
<dbReference type="InterPro" id="IPR002744">
    <property type="entry name" value="MIP18-like"/>
</dbReference>
<feature type="domain" description="MIP18 family-like" evidence="1">
    <location>
        <begin position="8"/>
        <end position="79"/>
    </location>
</feature>
<dbReference type="InterPro" id="IPR052339">
    <property type="entry name" value="Fe-S_Maturation_MIP18"/>
</dbReference>
<name>A0A0A7GC86_GEOAI</name>
<dbReference type="HOGENOM" id="CLU_091588_3_0_2"/>
<reference evidence="2 3" key="1">
    <citation type="journal article" date="2015" name="Appl. Environ. Microbiol.">
        <title>The Geoglobus acetivorans genome: Fe(III) reduction, acetate utilization, autotrophic growth, and degradation of aromatic compounds in a hyperthermophilic archaeon.</title>
        <authorList>
            <person name="Mardanov A.V."/>
            <person name="Slododkina G.B."/>
            <person name="Slobodkin A.I."/>
            <person name="Beletsky A.V."/>
            <person name="Gavrilov S.N."/>
            <person name="Kublanov I.V."/>
            <person name="Bonch-Osmolovskaya E.A."/>
            <person name="Skryabin K.G."/>
            <person name="Ravin N.V."/>
        </authorList>
    </citation>
    <scope>NUCLEOTIDE SEQUENCE [LARGE SCALE GENOMIC DNA]</scope>
    <source>
        <strain evidence="2 3">SBH6</strain>
    </source>
</reference>
<proteinExistence type="predicted"/>
<dbReference type="InterPro" id="IPR034904">
    <property type="entry name" value="FSCA_dom_sf"/>
</dbReference>
<sequence>MVSKMVEKSEVVEKLKTVIDPHTRQSVWDMGLIERVEVENDVVDIIFRPSSPFCPIGQQLAFAIKRSVEDLGVKARVKVVGYVKENELNEALSR</sequence>
<dbReference type="eggNOG" id="arCOG01845">
    <property type="taxonomic scope" value="Archaea"/>
</dbReference>